<evidence type="ECO:0000256" key="3">
    <source>
        <dbReference type="ARBA" id="ARBA00022946"/>
    </source>
</evidence>
<dbReference type="InterPro" id="IPR019192">
    <property type="entry name" value="Ribosomal_mL40"/>
</dbReference>
<keyword evidence="10" id="KW-1185">Reference proteome</keyword>
<evidence type="ECO:0000313" key="9">
    <source>
        <dbReference type="EMBL" id="KAL5110959.1"/>
    </source>
</evidence>
<comment type="similarity">
    <text evidence="2">Belongs to the mitochondrion-specific ribosomal protein mL40 family.</text>
</comment>
<organism evidence="9 10">
    <name type="scientific">Taenia crassiceps</name>
    <dbReference type="NCBI Taxonomy" id="6207"/>
    <lineage>
        <taxon>Eukaryota</taxon>
        <taxon>Metazoa</taxon>
        <taxon>Spiralia</taxon>
        <taxon>Lophotrochozoa</taxon>
        <taxon>Platyhelminthes</taxon>
        <taxon>Cestoda</taxon>
        <taxon>Eucestoda</taxon>
        <taxon>Cyclophyllidea</taxon>
        <taxon>Taeniidae</taxon>
        <taxon>Taenia</taxon>
    </lineage>
</organism>
<protein>
    <recommendedName>
        <fullName evidence="7">Large ribosomal subunit protein mL40</fullName>
    </recommendedName>
</protein>
<evidence type="ECO:0000313" key="10">
    <source>
        <dbReference type="Proteomes" id="UP001651158"/>
    </source>
</evidence>
<evidence type="ECO:0000256" key="7">
    <source>
        <dbReference type="ARBA" id="ARBA00035192"/>
    </source>
</evidence>
<dbReference type="Pfam" id="PF09812">
    <property type="entry name" value="MRP-L28"/>
    <property type="match status" value="1"/>
</dbReference>
<dbReference type="Gene3D" id="6.10.250.3440">
    <property type="match status" value="1"/>
</dbReference>
<comment type="subcellular location">
    <subcellularLocation>
        <location evidence="1">Mitochondrion</location>
    </subcellularLocation>
</comment>
<feature type="region of interest" description="Disordered" evidence="8">
    <location>
        <begin position="84"/>
        <end position="106"/>
    </location>
</feature>
<keyword evidence="5" id="KW-0496">Mitochondrion</keyword>
<dbReference type="GO" id="GO:0005840">
    <property type="term" value="C:ribosome"/>
    <property type="evidence" value="ECO:0007669"/>
    <property type="project" value="UniProtKB-KW"/>
</dbReference>
<name>A0ABR4QMM9_9CEST</name>
<feature type="compositionally biased region" description="Basic and acidic residues" evidence="8">
    <location>
        <begin position="84"/>
        <end position="101"/>
    </location>
</feature>
<comment type="caution">
    <text evidence="9">The sequence shown here is derived from an EMBL/GenBank/DDBJ whole genome shotgun (WGS) entry which is preliminary data.</text>
</comment>
<dbReference type="EMBL" id="JAKROA010000002">
    <property type="protein sequence ID" value="KAL5110959.1"/>
    <property type="molecule type" value="Genomic_DNA"/>
</dbReference>
<dbReference type="PANTHER" id="PTHR13359:SF2">
    <property type="entry name" value="LARGE RIBOSOMAL SUBUNIT PROTEIN ML40"/>
    <property type="match status" value="1"/>
</dbReference>
<evidence type="ECO:0000256" key="2">
    <source>
        <dbReference type="ARBA" id="ARBA00009360"/>
    </source>
</evidence>
<sequence>MSKDKRRFQGLIADVLAPLGHAELVLVECLRCLHVGNVLCAEPLKKKKRIDPQQEQNRIRRKAKRIEREIKRLSKQGRKLKPIEEIEGDRQLMKEEQDRRRSPVVLSEDERDGQVLLLKEWARYQARVSKEEERKLRGVRAAQQRALRSLAAVSPHHLYAAAIQPIGVSTSAGKVVDSGVTSLRLSTSGPFATAPPSHPKSYEAPDGEKVDQTPTFEYEFELDRKFMAEAKRNKFVRISGKNSS</sequence>
<feature type="compositionally biased region" description="Basic and acidic residues" evidence="8">
    <location>
        <begin position="200"/>
        <end position="210"/>
    </location>
</feature>
<dbReference type="InterPro" id="IPR039145">
    <property type="entry name" value="Ribosomal_mL40_metazoa/plant"/>
</dbReference>
<evidence type="ECO:0000256" key="4">
    <source>
        <dbReference type="ARBA" id="ARBA00022980"/>
    </source>
</evidence>
<evidence type="ECO:0000256" key="8">
    <source>
        <dbReference type="SAM" id="MobiDB-lite"/>
    </source>
</evidence>
<feature type="region of interest" description="Disordered" evidence="8">
    <location>
        <begin position="187"/>
        <end position="210"/>
    </location>
</feature>
<gene>
    <name evidence="9" type="ORF">TcWFU_009642</name>
</gene>
<reference evidence="9 10" key="1">
    <citation type="journal article" date="2022" name="Front. Cell. Infect. Microbiol.">
        <title>The Genomes of Two Strains of Taenia crassiceps the Animal Model for the Study of Human Cysticercosis.</title>
        <authorList>
            <person name="Bobes R.J."/>
            <person name="Estrada K."/>
            <person name="Rios-Valencia D.G."/>
            <person name="Calderon-Gallegos A."/>
            <person name="de la Torre P."/>
            <person name="Carrero J.C."/>
            <person name="Sanchez-Flores A."/>
            <person name="Laclette J.P."/>
        </authorList>
    </citation>
    <scope>NUCLEOTIDE SEQUENCE [LARGE SCALE GENOMIC DNA]</scope>
    <source>
        <strain evidence="9">WFUcys</strain>
    </source>
</reference>
<evidence type="ECO:0000256" key="5">
    <source>
        <dbReference type="ARBA" id="ARBA00023128"/>
    </source>
</evidence>
<keyword evidence="4 9" id="KW-0689">Ribosomal protein</keyword>
<accession>A0ABR4QMM9</accession>
<evidence type="ECO:0000256" key="6">
    <source>
        <dbReference type="ARBA" id="ARBA00023274"/>
    </source>
</evidence>
<keyword evidence="6" id="KW-0687">Ribonucleoprotein</keyword>
<dbReference type="Proteomes" id="UP001651158">
    <property type="component" value="Unassembled WGS sequence"/>
</dbReference>
<dbReference type="PANTHER" id="PTHR13359">
    <property type="entry name" value="39S RIBOSOMAL PROTEIN L40, MITOCHONDRIAL"/>
    <property type="match status" value="1"/>
</dbReference>
<evidence type="ECO:0000256" key="1">
    <source>
        <dbReference type="ARBA" id="ARBA00004173"/>
    </source>
</evidence>
<keyword evidence="3" id="KW-0809">Transit peptide</keyword>
<proteinExistence type="inferred from homology"/>